<dbReference type="EMBL" id="JAWWNJ010000090">
    <property type="protein sequence ID" value="KAK6997475.1"/>
    <property type="molecule type" value="Genomic_DNA"/>
</dbReference>
<proteinExistence type="predicted"/>
<accession>A0AAW0A287</accession>
<evidence type="ECO:0000313" key="1">
    <source>
        <dbReference type="EMBL" id="KAK6997475.1"/>
    </source>
</evidence>
<organism evidence="1 2">
    <name type="scientific">Favolaschia claudopus</name>
    <dbReference type="NCBI Taxonomy" id="2862362"/>
    <lineage>
        <taxon>Eukaryota</taxon>
        <taxon>Fungi</taxon>
        <taxon>Dikarya</taxon>
        <taxon>Basidiomycota</taxon>
        <taxon>Agaricomycotina</taxon>
        <taxon>Agaricomycetes</taxon>
        <taxon>Agaricomycetidae</taxon>
        <taxon>Agaricales</taxon>
        <taxon>Marasmiineae</taxon>
        <taxon>Mycenaceae</taxon>
        <taxon>Favolaschia</taxon>
    </lineage>
</organism>
<dbReference type="AlphaFoldDB" id="A0AAW0A287"/>
<evidence type="ECO:0000313" key="2">
    <source>
        <dbReference type="Proteomes" id="UP001362999"/>
    </source>
</evidence>
<name>A0AAW0A287_9AGAR</name>
<comment type="caution">
    <text evidence="1">The sequence shown here is derived from an EMBL/GenBank/DDBJ whole genome shotgun (WGS) entry which is preliminary data.</text>
</comment>
<sequence length="237" mass="26223">MGRKMHTYKRLCAAVSISSAKLTATLPATPHTTKLNLNGTPTAKHCRFNTPHSPSLPFASQDHSNSSYSRSNASIPALPFATPCFHQPFHFPFPSSPSPRSPISPLAALRSVLVDINDLPTYTHILYSRYHADFSSSSYPPPPPSPPILGRVYPDCQTGEHKARLMWCREGQTDLCKLYWEFDLLNVEGEGFHAERMEGWGGGWAITFGSECARSARDCEDQDWRVGGGKGRFLGDL</sequence>
<gene>
    <name evidence="1" type="ORF">R3P38DRAFT_3219562</name>
</gene>
<keyword evidence="2" id="KW-1185">Reference proteome</keyword>
<reference evidence="1 2" key="1">
    <citation type="journal article" date="2024" name="J Genomics">
        <title>Draft genome sequencing and assembly of Favolaschia claudopus CIRM-BRFM 2984 isolated from oak limbs.</title>
        <authorList>
            <person name="Navarro D."/>
            <person name="Drula E."/>
            <person name="Chaduli D."/>
            <person name="Cazenave R."/>
            <person name="Ahrendt S."/>
            <person name="Wang J."/>
            <person name="Lipzen A."/>
            <person name="Daum C."/>
            <person name="Barry K."/>
            <person name="Grigoriev I.V."/>
            <person name="Favel A."/>
            <person name="Rosso M.N."/>
            <person name="Martin F."/>
        </authorList>
    </citation>
    <scope>NUCLEOTIDE SEQUENCE [LARGE SCALE GENOMIC DNA]</scope>
    <source>
        <strain evidence="1 2">CIRM-BRFM 2984</strain>
    </source>
</reference>
<dbReference type="Proteomes" id="UP001362999">
    <property type="component" value="Unassembled WGS sequence"/>
</dbReference>
<protein>
    <submittedName>
        <fullName evidence="1">Uncharacterized protein</fullName>
    </submittedName>
</protein>